<accession>A0A4P9UVZ2</accession>
<dbReference type="AlphaFoldDB" id="A0A4P9UVZ2"/>
<name>A0A4P9UVZ2_METBY</name>
<dbReference type="Proteomes" id="UP000305881">
    <property type="component" value="Chromosome"/>
</dbReference>
<sequence>MAEFCSNSQFGDQKGCGVCLARMSAAGQIFAPCKICIHAILGVRAAAKPPWMGLRRSSTGIPHTLRSAKMLKLGIAANFGLMLPMSII</sequence>
<organism evidence="1 2">
    <name type="scientific">Methylotuvimicrobium buryatense</name>
    <name type="common">Methylomicrobium buryatense</name>
    <dbReference type="NCBI Taxonomy" id="95641"/>
    <lineage>
        <taxon>Bacteria</taxon>
        <taxon>Pseudomonadati</taxon>
        <taxon>Pseudomonadota</taxon>
        <taxon>Gammaproteobacteria</taxon>
        <taxon>Methylococcales</taxon>
        <taxon>Methylococcaceae</taxon>
        <taxon>Methylotuvimicrobium</taxon>
    </lineage>
</organism>
<keyword evidence="2" id="KW-1185">Reference proteome</keyword>
<dbReference type="OrthoDB" id="5576577at2"/>
<dbReference type="KEGG" id="mbur:EQU24_13040"/>
<reference evidence="2" key="1">
    <citation type="journal article" date="2019" name="J. Bacteriol.">
        <title>A Mutagenic Screen Identifies a TonB-Dependent Receptor Required for the Lanthanide Metal Switch in the Type I Methanotroph 'Methylotuvimicrobium buryatense' 5GB1C.</title>
        <authorList>
            <person name="Groom J.D."/>
            <person name="Ford S.M."/>
            <person name="Pesesky M.W."/>
            <person name="Lidstrom M.E."/>
        </authorList>
    </citation>
    <scope>NUCLEOTIDE SEQUENCE [LARGE SCALE GENOMIC DNA]</scope>
    <source>
        <strain evidence="2">5GB1C</strain>
    </source>
</reference>
<proteinExistence type="predicted"/>
<evidence type="ECO:0000313" key="2">
    <source>
        <dbReference type="Proteomes" id="UP000305881"/>
    </source>
</evidence>
<evidence type="ECO:0000313" key="1">
    <source>
        <dbReference type="EMBL" id="QCW84833.1"/>
    </source>
</evidence>
<dbReference type="EMBL" id="CP035467">
    <property type="protein sequence ID" value="QCW84833.1"/>
    <property type="molecule type" value="Genomic_DNA"/>
</dbReference>
<gene>
    <name evidence="1" type="ORF">EQU24_13040</name>
</gene>
<protein>
    <submittedName>
        <fullName evidence="1">Uncharacterized protein</fullName>
    </submittedName>
</protein>